<gene>
    <name evidence="2" type="ORF">B5J99_09560</name>
</gene>
<reference evidence="2 3" key="1">
    <citation type="submission" date="2017-03" db="EMBL/GenBank/DDBJ databases">
        <title>Complete genome sequence of Blastomonas fulva degrading microcsystin LR.</title>
        <authorList>
            <person name="Lee H.-g."/>
            <person name="Jin L."/>
            <person name="oh H.-M."/>
        </authorList>
    </citation>
    <scope>NUCLEOTIDE SEQUENCE [LARGE SCALE GENOMIC DNA]</scope>
    <source>
        <strain evidence="2 3">T2</strain>
    </source>
</reference>
<dbReference type="RefSeq" id="WP_117352271.1">
    <property type="nucleotide sequence ID" value="NZ_CP020083.1"/>
</dbReference>
<sequence>MIRALGLSAALLLLAGCASPVVTRIDAAVPAPLPARSSFAVVTPPGDTTLAHRQAIDMVSAALTQRGWTMAGSAPEAGDHLLFVTLSDRPATAALQAGDDAGKASAVIGPAPDRKTTKGCARRDHRLAIRLTDRVTGADVYSGSAAEYHCKAALDESLPHLVAAALDGLDGSPGQRMVERAGVR</sequence>
<accession>A0ABN5B4C2</accession>
<evidence type="ECO:0000256" key="1">
    <source>
        <dbReference type="SAM" id="SignalP"/>
    </source>
</evidence>
<dbReference type="PROSITE" id="PS51257">
    <property type="entry name" value="PROKAR_LIPOPROTEIN"/>
    <property type="match status" value="1"/>
</dbReference>
<protein>
    <recommendedName>
        <fullName evidence="4">DUF4136 domain-containing protein</fullName>
    </recommendedName>
</protein>
<keyword evidence="1" id="KW-0732">Signal</keyword>
<dbReference type="Proteomes" id="UP000258016">
    <property type="component" value="Chromosome"/>
</dbReference>
<feature type="chain" id="PRO_5045469272" description="DUF4136 domain-containing protein" evidence="1">
    <location>
        <begin position="21"/>
        <end position="184"/>
    </location>
</feature>
<evidence type="ECO:0008006" key="4">
    <source>
        <dbReference type="Google" id="ProtNLM"/>
    </source>
</evidence>
<keyword evidence="3" id="KW-1185">Reference proteome</keyword>
<name>A0ABN5B4C2_9SPHN</name>
<proteinExistence type="predicted"/>
<evidence type="ECO:0000313" key="3">
    <source>
        <dbReference type="Proteomes" id="UP000258016"/>
    </source>
</evidence>
<organism evidence="2 3">
    <name type="scientific">Blastomonas fulva</name>
    <dbReference type="NCBI Taxonomy" id="1550728"/>
    <lineage>
        <taxon>Bacteria</taxon>
        <taxon>Pseudomonadati</taxon>
        <taxon>Pseudomonadota</taxon>
        <taxon>Alphaproteobacteria</taxon>
        <taxon>Sphingomonadales</taxon>
        <taxon>Sphingomonadaceae</taxon>
        <taxon>Blastomonas</taxon>
    </lineage>
</organism>
<feature type="signal peptide" evidence="1">
    <location>
        <begin position="1"/>
        <end position="20"/>
    </location>
</feature>
<dbReference type="EMBL" id="CP020083">
    <property type="protein sequence ID" value="ASR51676.1"/>
    <property type="molecule type" value="Genomic_DNA"/>
</dbReference>
<dbReference type="GeneID" id="303485814"/>
<evidence type="ECO:0000313" key="2">
    <source>
        <dbReference type="EMBL" id="ASR51676.1"/>
    </source>
</evidence>